<name>A0ABR2IR90_9EUKA</name>
<organism evidence="2 3">
    <name type="scientific">Tritrichomonas musculus</name>
    <dbReference type="NCBI Taxonomy" id="1915356"/>
    <lineage>
        <taxon>Eukaryota</taxon>
        <taxon>Metamonada</taxon>
        <taxon>Parabasalia</taxon>
        <taxon>Tritrichomonadida</taxon>
        <taxon>Tritrichomonadidae</taxon>
        <taxon>Tritrichomonas</taxon>
    </lineage>
</organism>
<dbReference type="InterPro" id="IPR011379">
    <property type="entry name" value="MazG-related_GP37"/>
</dbReference>
<dbReference type="Gene3D" id="1.10.287.1080">
    <property type="entry name" value="MazG-like"/>
    <property type="match status" value="1"/>
</dbReference>
<dbReference type="SUPFAM" id="SSF101386">
    <property type="entry name" value="all-alpha NTP pyrophosphatases"/>
    <property type="match status" value="1"/>
</dbReference>
<proteinExistence type="predicted"/>
<dbReference type="InterPro" id="IPR004518">
    <property type="entry name" value="MazG-like_dom"/>
</dbReference>
<protein>
    <recommendedName>
        <fullName evidence="1">NTP pyrophosphohydrolase MazG-like domain-containing protein</fullName>
    </recommendedName>
</protein>
<feature type="domain" description="NTP pyrophosphohydrolase MazG-like" evidence="1">
    <location>
        <begin position="32"/>
        <end position="101"/>
    </location>
</feature>
<dbReference type="PIRSF" id="PIRSF006639">
    <property type="entry name" value="UCP006639_pph"/>
    <property type="match status" value="1"/>
</dbReference>
<evidence type="ECO:0000313" key="2">
    <source>
        <dbReference type="EMBL" id="KAK8867198.1"/>
    </source>
</evidence>
<evidence type="ECO:0000259" key="1">
    <source>
        <dbReference type="Pfam" id="PF03819"/>
    </source>
</evidence>
<accession>A0ABR2IR90</accession>
<reference evidence="2 3" key="1">
    <citation type="submission" date="2024-04" db="EMBL/GenBank/DDBJ databases">
        <title>Tritrichomonas musculus Genome.</title>
        <authorList>
            <person name="Alves-Ferreira E."/>
            <person name="Grigg M."/>
            <person name="Lorenzi H."/>
            <person name="Galac M."/>
        </authorList>
    </citation>
    <scope>NUCLEOTIDE SEQUENCE [LARGE SCALE GENOMIC DNA]</scope>
    <source>
        <strain evidence="2 3">EAF2021</strain>
    </source>
</reference>
<sequence length="107" mass="12116">MEKLSFDEYQKKAMRTCKKYDNIKEAYANVGLGLAGESGEVADIIKKHLLGSKEIDKQHLIEELGDVLWYIAEACEIFGIDMQTVAQNNISKLEKRFPNGFNGFGNR</sequence>
<comment type="caution">
    <text evidence="2">The sequence shown here is derived from an EMBL/GenBank/DDBJ whole genome shotgun (WGS) entry which is preliminary data.</text>
</comment>
<gene>
    <name evidence="2" type="ORF">M9Y10_010175</name>
</gene>
<dbReference type="Proteomes" id="UP001470230">
    <property type="component" value="Unassembled WGS sequence"/>
</dbReference>
<evidence type="ECO:0000313" key="3">
    <source>
        <dbReference type="Proteomes" id="UP001470230"/>
    </source>
</evidence>
<keyword evidence="3" id="KW-1185">Reference proteome</keyword>
<dbReference type="CDD" id="cd11541">
    <property type="entry name" value="NTP-PPase_u4"/>
    <property type="match status" value="1"/>
</dbReference>
<dbReference type="EMBL" id="JAPFFF010000015">
    <property type="protein sequence ID" value="KAK8867198.1"/>
    <property type="molecule type" value="Genomic_DNA"/>
</dbReference>
<dbReference type="Pfam" id="PF03819">
    <property type="entry name" value="MazG"/>
    <property type="match status" value="1"/>
</dbReference>